<dbReference type="InParanoid" id="A0A0C3N4S8"/>
<keyword evidence="1" id="KW-0479">Metal-binding</keyword>
<dbReference type="InterPro" id="IPR055187">
    <property type="entry name" value="C2CH-3rd_BIRD-IDD"/>
</dbReference>
<dbReference type="InterPro" id="IPR013087">
    <property type="entry name" value="Znf_C2H2_type"/>
</dbReference>
<gene>
    <name evidence="9" type="ORF">M404DRAFT_292036</name>
</gene>
<evidence type="ECO:0000256" key="7">
    <source>
        <dbReference type="PROSITE-ProRule" id="PRU00042"/>
    </source>
</evidence>
<evidence type="ECO:0000256" key="1">
    <source>
        <dbReference type="ARBA" id="ARBA00022723"/>
    </source>
</evidence>
<keyword evidence="6" id="KW-0804">Transcription</keyword>
<keyword evidence="5" id="KW-0805">Transcription regulation</keyword>
<evidence type="ECO:0000313" key="10">
    <source>
        <dbReference type="Proteomes" id="UP000054217"/>
    </source>
</evidence>
<keyword evidence="4" id="KW-0862">Zinc</keyword>
<dbReference type="Gene3D" id="3.30.160.60">
    <property type="entry name" value="Classic Zinc Finger"/>
    <property type="match status" value="1"/>
</dbReference>
<keyword evidence="2" id="KW-0677">Repeat</keyword>
<evidence type="ECO:0000256" key="5">
    <source>
        <dbReference type="ARBA" id="ARBA00023015"/>
    </source>
</evidence>
<evidence type="ECO:0000256" key="3">
    <source>
        <dbReference type="ARBA" id="ARBA00022771"/>
    </source>
</evidence>
<dbReference type="HOGENOM" id="CLU_1489571_0_0_1"/>
<evidence type="ECO:0000256" key="2">
    <source>
        <dbReference type="ARBA" id="ARBA00022737"/>
    </source>
</evidence>
<dbReference type="GO" id="GO:0008270">
    <property type="term" value="F:zinc ion binding"/>
    <property type="evidence" value="ECO:0007669"/>
    <property type="project" value="UniProtKB-KW"/>
</dbReference>
<proteinExistence type="predicted"/>
<organism evidence="9 10">
    <name type="scientific">Pisolithus tinctorius Marx 270</name>
    <dbReference type="NCBI Taxonomy" id="870435"/>
    <lineage>
        <taxon>Eukaryota</taxon>
        <taxon>Fungi</taxon>
        <taxon>Dikarya</taxon>
        <taxon>Basidiomycota</taxon>
        <taxon>Agaricomycotina</taxon>
        <taxon>Agaricomycetes</taxon>
        <taxon>Agaricomycetidae</taxon>
        <taxon>Boletales</taxon>
        <taxon>Sclerodermatineae</taxon>
        <taxon>Pisolithaceae</taxon>
        <taxon>Pisolithus</taxon>
    </lineage>
</organism>
<dbReference type="AlphaFoldDB" id="A0A0C3N4S8"/>
<sequence>MFRPQGNDFNRYLVNNPLLPFVLNDGLSTQPAQTTYQTPHVIGSCTCGVLHICDQGNATKNTFHSASPALPAVNPSVTYTCPLGTGCTFPLEATTKSLYAHLPLHGHNYKHRDRAPCPWPGCSKVSRWGNVGRHIIERHLGVKMECEYCGKTYKRRGDLKAHMKGCVEVVFLASAFEEMSN</sequence>
<dbReference type="STRING" id="870435.A0A0C3N4S8"/>
<evidence type="ECO:0000256" key="6">
    <source>
        <dbReference type="ARBA" id="ARBA00023163"/>
    </source>
</evidence>
<reference evidence="10" key="2">
    <citation type="submission" date="2015-01" db="EMBL/GenBank/DDBJ databases">
        <title>Evolutionary Origins and Diversification of the Mycorrhizal Mutualists.</title>
        <authorList>
            <consortium name="DOE Joint Genome Institute"/>
            <consortium name="Mycorrhizal Genomics Consortium"/>
            <person name="Kohler A."/>
            <person name="Kuo A."/>
            <person name="Nagy L.G."/>
            <person name="Floudas D."/>
            <person name="Copeland A."/>
            <person name="Barry K.W."/>
            <person name="Cichocki N."/>
            <person name="Veneault-Fourrey C."/>
            <person name="LaButti K."/>
            <person name="Lindquist E.A."/>
            <person name="Lipzen A."/>
            <person name="Lundell T."/>
            <person name="Morin E."/>
            <person name="Murat C."/>
            <person name="Riley R."/>
            <person name="Ohm R."/>
            <person name="Sun H."/>
            <person name="Tunlid A."/>
            <person name="Henrissat B."/>
            <person name="Grigoriev I.V."/>
            <person name="Hibbett D.S."/>
            <person name="Martin F."/>
        </authorList>
    </citation>
    <scope>NUCLEOTIDE SEQUENCE [LARGE SCALE GENOMIC DNA]</scope>
    <source>
        <strain evidence="10">Marx 270</strain>
    </source>
</reference>
<evidence type="ECO:0000259" key="8">
    <source>
        <dbReference type="PROSITE" id="PS50157"/>
    </source>
</evidence>
<name>A0A0C3N4S8_PISTI</name>
<keyword evidence="10" id="KW-1185">Reference proteome</keyword>
<evidence type="ECO:0000313" key="9">
    <source>
        <dbReference type="EMBL" id="KIN96084.1"/>
    </source>
</evidence>
<accession>A0A0C3N4S8</accession>
<dbReference type="OrthoDB" id="3437960at2759"/>
<dbReference type="EMBL" id="KN832054">
    <property type="protein sequence ID" value="KIN96084.1"/>
    <property type="molecule type" value="Genomic_DNA"/>
</dbReference>
<keyword evidence="3 7" id="KW-0863">Zinc-finger</keyword>
<reference evidence="9 10" key="1">
    <citation type="submission" date="2014-04" db="EMBL/GenBank/DDBJ databases">
        <authorList>
            <consortium name="DOE Joint Genome Institute"/>
            <person name="Kuo A."/>
            <person name="Kohler A."/>
            <person name="Costa M.D."/>
            <person name="Nagy L.G."/>
            <person name="Floudas D."/>
            <person name="Copeland A."/>
            <person name="Barry K.W."/>
            <person name="Cichocki N."/>
            <person name="Veneault-Fourrey C."/>
            <person name="LaButti K."/>
            <person name="Lindquist E.A."/>
            <person name="Lipzen A."/>
            <person name="Lundell T."/>
            <person name="Morin E."/>
            <person name="Murat C."/>
            <person name="Sun H."/>
            <person name="Tunlid A."/>
            <person name="Henrissat B."/>
            <person name="Grigoriev I.V."/>
            <person name="Hibbett D.S."/>
            <person name="Martin F."/>
            <person name="Nordberg H.P."/>
            <person name="Cantor M.N."/>
            <person name="Hua S.X."/>
        </authorList>
    </citation>
    <scope>NUCLEOTIDE SEQUENCE [LARGE SCALE GENOMIC DNA]</scope>
    <source>
        <strain evidence="9 10">Marx 270</strain>
    </source>
</reference>
<dbReference type="PROSITE" id="PS50157">
    <property type="entry name" value="ZINC_FINGER_C2H2_2"/>
    <property type="match status" value="1"/>
</dbReference>
<dbReference type="Pfam" id="PF22995">
    <property type="entry name" value="C2CH-3rd_BIRD-IDD"/>
    <property type="match status" value="1"/>
</dbReference>
<protein>
    <recommendedName>
        <fullName evidence="8">C2H2-type domain-containing protein</fullName>
    </recommendedName>
</protein>
<evidence type="ECO:0000256" key="4">
    <source>
        <dbReference type="ARBA" id="ARBA00022833"/>
    </source>
</evidence>
<dbReference type="Proteomes" id="UP000054217">
    <property type="component" value="Unassembled WGS sequence"/>
</dbReference>
<feature type="domain" description="C2H2-type" evidence="8">
    <location>
        <begin position="144"/>
        <end position="164"/>
    </location>
</feature>